<evidence type="ECO:0000256" key="2">
    <source>
        <dbReference type="ARBA" id="ARBA00022927"/>
    </source>
</evidence>
<dbReference type="GO" id="GO:0006605">
    <property type="term" value="P:protein targeting"/>
    <property type="evidence" value="ECO:0007669"/>
    <property type="project" value="InterPro"/>
</dbReference>
<evidence type="ECO:0000313" key="6">
    <source>
        <dbReference type="EMBL" id="KTC74795.1"/>
    </source>
</evidence>
<dbReference type="GO" id="GO:0005524">
    <property type="term" value="F:ATP binding"/>
    <property type="evidence" value="ECO:0007669"/>
    <property type="project" value="InterPro"/>
</dbReference>
<dbReference type="Gene3D" id="3.40.50.300">
    <property type="entry name" value="P-loop containing nucleotide triphosphate hydrolases"/>
    <property type="match status" value="2"/>
</dbReference>
<dbReference type="PROSITE" id="PS51196">
    <property type="entry name" value="SECA_MOTOR_DEAD"/>
    <property type="match status" value="1"/>
</dbReference>
<dbReference type="Pfam" id="PF07517">
    <property type="entry name" value="SecA_DEAD"/>
    <property type="match status" value="1"/>
</dbReference>
<dbReference type="InterPro" id="IPR000185">
    <property type="entry name" value="SecA"/>
</dbReference>
<keyword evidence="1" id="KW-1003">Cell membrane</keyword>
<feature type="coiled-coil region" evidence="4">
    <location>
        <begin position="2717"/>
        <end position="2751"/>
    </location>
</feature>
<feature type="domain" description="SecA family profile" evidence="5">
    <location>
        <begin position="1325"/>
        <end position="2009"/>
    </location>
</feature>
<dbReference type="InterPro" id="IPR014018">
    <property type="entry name" value="SecA_motor_DEAD"/>
</dbReference>
<dbReference type="InterPro" id="IPR027417">
    <property type="entry name" value="P-loop_NTPase"/>
</dbReference>
<dbReference type="PANTHER" id="PTHR30612:SF0">
    <property type="entry name" value="CHLOROPLAST PROTEIN-TRANSPORTING ATPASE"/>
    <property type="match status" value="1"/>
</dbReference>
<keyword evidence="7" id="KW-1185">Reference proteome</keyword>
<dbReference type="InterPro" id="IPR011115">
    <property type="entry name" value="SecA_DEAD"/>
</dbReference>
<evidence type="ECO:0000256" key="4">
    <source>
        <dbReference type="SAM" id="Coils"/>
    </source>
</evidence>
<dbReference type="OrthoDB" id="5652367at2"/>
<keyword evidence="2" id="KW-0813">Transport</keyword>
<evidence type="ECO:0000259" key="5">
    <source>
        <dbReference type="PROSITE" id="PS51196"/>
    </source>
</evidence>
<dbReference type="GO" id="GO:0006886">
    <property type="term" value="P:intracellular protein transport"/>
    <property type="evidence" value="ECO:0007669"/>
    <property type="project" value="InterPro"/>
</dbReference>
<feature type="coiled-coil region" evidence="4">
    <location>
        <begin position="2601"/>
        <end position="2628"/>
    </location>
</feature>
<keyword evidence="2" id="KW-0653">Protein transport</keyword>
<evidence type="ECO:0000313" key="7">
    <source>
        <dbReference type="Proteomes" id="UP000054695"/>
    </source>
</evidence>
<reference evidence="6 7" key="1">
    <citation type="submission" date="2015-11" db="EMBL/GenBank/DDBJ databases">
        <title>Genomic analysis of 38 Legionella species identifies large and diverse effector repertoires.</title>
        <authorList>
            <person name="Burstein D."/>
            <person name="Amaro F."/>
            <person name="Zusman T."/>
            <person name="Lifshitz Z."/>
            <person name="Cohen O."/>
            <person name="Gilbert J.A."/>
            <person name="Pupko T."/>
            <person name="Shuman H.A."/>
            <person name="Segal G."/>
        </authorList>
    </citation>
    <scope>NUCLEOTIDE SEQUENCE [LARGE SCALE GENOMIC DNA]</scope>
    <source>
        <strain evidence="6 7">WIGA</strain>
    </source>
</reference>
<keyword evidence="4" id="KW-0175">Coiled coil</keyword>
<dbReference type="PATRIC" id="fig|447.4.peg.1277"/>
<dbReference type="GO" id="GO:0016020">
    <property type="term" value="C:membrane"/>
    <property type="evidence" value="ECO:0007669"/>
    <property type="project" value="InterPro"/>
</dbReference>
<dbReference type="GO" id="GO:0017038">
    <property type="term" value="P:protein import"/>
    <property type="evidence" value="ECO:0007669"/>
    <property type="project" value="InterPro"/>
</dbReference>
<organism evidence="6 7">
    <name type="scientific">Legionella bozemanae</name>
    <name type="common">Fluoribacter bozemanae</name>
    <dbReference type="NCBI Taxonomy" id="447"/>
    <lineage>
        <taxon>Bacteria</taxon>
        <taxon>Pseudomonadati</taxon>
        <taxon>Pseudomonadota</taxon>
        <taxon>Gammaproteobacteria</taxon>
        <taxon>Legionellales</taxon>
        <taxon>Legionellaceae</taxon>
        <taxon>Legionella</taxon>
    </lineage>
</organism>
<dbReference type="SUPFAM" id="SSF52540">
    <property type="entry name" value="P-loop containing nucleoside triphosphate hydrolases"/>
    <property type="match status" value="2"/>
</dbReference>
<gene>
    <name evidence="6" type="ORF">Lboz_1194</name>
</gene>
<accession>A0A0W0RUN1</accession>
<name>A0A0W0RUN1_LEGBO</name>
<proteinExistence type="predicted"/>
<evidence type="ECO:0000256" key="3">
    <source>
        <dbReference type="ARBA" id="ARBA00023010"/>
    </source>
</evidence>
<dbReference type="PANTHER" id="PTHR30612">
    <property type="entry name" value="SECA INNER MEMBRANE COMPONENT OF SEC PROTEIN SECRETION SYSTEM"/>
    <property type="match status" value="1"/>
</dbReference>
<evidence type="ECO:0000256" key="1">
    <source>
        <dbReference type="ARBA" id="ARBA00022475"/>
    </source>
</evidence>
<dbReference type="Proteomes" id="UP000054695">
    <property type="component" value="Unassembled WGS sequence"/>
</dbReference>
<sequence length="2927" mass="334495">MPQYSQNKYLQSLLENLITTYETEINYTPLEIELDPQQFSEKDIDSLLHFINDNRKRLFIFKIPESQQTSNRLALLARRTVLDKTAETLLKSTSNTPKINPLKYVLNSKSPAVRARIQIQRSILLPKPPSVQKSIHLEQSELIGSPDLNLVPIELPDLPELLKQLRALGIENLQKSAIPIIKEHGYAFNDGIIPSNLPKGFYINKDKKALCYTDAPKRLPSALAPILKKLESLTLPSLEEATTILPNLSRQTLSLLLETKYSSDQKNILFSLLRAHENDVKTFLLQLYRATEPAFSTQQHDEFIIPLLCKQYLLGGESHTVLLVRLFHACLNKKINLEFLKNPEVQNSLLSTRGIKNLQKLIQLPAEQREWWNKLVANHLKYDKNSFDFNTFFDAYTQVFLPRIAEKNLTLPNPCPINHQGHLLITLNRVVDVIEHAKNPQEQCLSLTELNWGATGVHYAMVQKPASEQFKQVASCMKIENPEDTITDPELIYPQINDEHLELKPWLFRYMGRHWKAEIRLPDIQEQLLEIEKLVSWSTVQKNQLTFILTCAFTDKAVLSSAQWKETLKSCIHSLQKLDPNDRSDLLQAFSRGFKFKPNPSFAQLNALMNQCIEFKTAFPDKKFKEDFIAPLVSCMENEGFELLNTLQERIQKTDPAPEVNQFSLSVIASFAAILEKNRRALTPEVIKLLAKLNEPNVTQENIDNLLLAIQNVQNKKGEVFLHVVLSTLSQINLSKSQTLPKIEQIQGLLDRLANGVEIIPDECKTLEKQEAWLKALIIEMNPFPGCVLGNGDISKLDDLIVDALVDAIKKRSAIFDIKTLKKTLQRHLQSIIVPKALRDQLDQELMPLFDAVDELVTLLQKPHPQFPQVIEKLRFFEEKKPILLNGMYRLVGETKGEYILSFLLTGKRKETDQTTGKTLAALLAPVHNLIASPMKAFFENPQNKLIVKDLDYNTCLSWMAAFNETHSLTFFFKEELVQKKVLPALRKTLLQLNTQDPEFDKSVLDDAAVLDENAPSDLTLQNYKDKIESIANYLNLLIDLHDRLPQQFNKIYKQLNTGNLARLSYKQKQILVNQLIKESPDRLDLYLKLTTQALEEQPHADNAAIERAVKGITELFKLSDLELDTQIMFFKMSMAHNLKSTTSFPLAALNEFKKSELLQQTKSLIIKQIIQILGLPDTNSEHIQEVIQNIQSFLTHNPEQTELCIALLNKAVQDHSNLNTYPQILQQLEQIKPESRIKIAAILTGLAKNKKDSTVNLRALLEVTKGLGRRSADDVARVFKLFATSPYPNAQSLNTALRAHDSEKLHAYCLSFDTNPFAKNGEERDLAQQFATDRIKYALENLRDLLHETDFPHALQMKLARQLTFIETLGYTDPLKPGDFTGLKNLTTSSRQDLKENASILLQQLRSKSSPEQREVTHLKLLAYLREIYFRTTGLFPNTTQMLILLLALEDPSSNLLMRIKTGEGKSLNTPMLSVLQWAQGGTVVQWTANSTLLTRDYENNCEPFFNFLGIPSALIQGNTPTEAFQPNGINCSTVEDMASFHLAAKIAKKEKLLATNGPVHIVLDESDDALLDQLTLYKLVAEAESTHADNPAQWIYPLAYQFINLPAFRNNDPARGKVWDEDEDLEEFRLFLNKQINEQFNGDIEKLNHLMASSNTQLKQWIHASCIAATLSENKHFIMQPIKEKDEAGQEITKKIACVPLIRSTPKAGSIFTEEVQQALQARLKAESKDQAQYIVIDPVPSVLASQSAQGLIKFFQKTLGRLLGISATPGDKQELESLDTSLGTQALSIAPHAGDKRIDHDPIFTLNREQTIKAIHETFAKIKCPVTPTMMKIDPTEDIQTNDEYERLITERKNAIEEWSRTQTQPILIINEDFDEAQAIGKSLEIYKKQGLIIQTITGKETPGELDKIIKQAGQVNTITVGTAMLAKGIDIKTDHPKGLFVIQTYLDTVRMTTQIPGRTARNGKPGEWLPIYQVKPPEDLLNKFFYYVFPWTRQRINEHTVEVLREKIQLQETVDRIYTQSIDEVQQVLMQQIEAWESLLLELYPDDPQIQFEFYQWREMLLSELTRSQDPNVSQTSLNESIAQFKKSTCKLWESAREEKWATKAEKATHISHEQSLRLKYLKQLDFVQELNIQVKLQQKSKPFTAGIKALMHQNLETVIADKAGAVLEYAKPTGQEKSDLELAQSKQILPHLIGDFCVVYPDAINIFFPKNTSQNPSFIPEIVRTVINKLIEQKNKVLHRKEKQEVTESIIQFYQKKLMKADGKEIEELLAQISPLLIEYCADLTKFPLVEQFKIQGLVLTFSTLYRNLSLPENPSLSSLQKTYNEEIMKKLAQHLLNEFAWVHENPVPFHALVERTVAKKAALNIYTLAEDLINSPQDKDKIQKLYAALQQHRVILKDKYLFSIRHLSPRNVINDALDAIDSLNNAPYCDLDFRQKCHDKAVSEHQIAACRRLVTNTSPYFFNTYDPTWEHMKKTLLEISHQSENNPCHIVQELYEATVRFSSYKAYHPYLSQLNALKKQLLHSLEELDKADGLTQDIQESLFAQKQTQLATLLKINPKQVRIQSGSDGMQSYIELQVEDAPLQEGFTGYQSSFLTRVEAERSDLRKIRAALEENKDALLKLANAEVIEILPARKRPAFEKLFRLKELLTLDWSSLDIDRSELPDLMRQKLEYVDELKRWNWKLNPVDQSRLNTILGKEADIGIIVSINEQSKIQSDLDKIKARIQDANEQIRLKQEEILDTEKIITAADKRMKENDCSYMEGIKLRGITYLRQREIHSFQNQLAELRENLSFIQEEESECMDALNDHNAGLDRKRTELIAKLLIQIKQDLASYLDEASKQCVAGIEKELLETAPIIEKIEKEERQKTRYQTRRFFKTSELLCYEASLIGEEAAISEKRDVAAPSVVHDEHEVQGTGILVY</sequence>
<dbReference type="RefSeq" id="WP_082642418.1">
    <property type="nucleotide sequence ID" value="NZ_CAAAIY010000012.1"/>
</dbReference>
<keyword evidence="3" id="KW-0811">Translocation</keyword>
<comment type="caution">
    <text evidence="6">The sequence shown here is derived from an EMBL/GenBank/DDBJ whole genome shotgun (WGS) entry which is preliminary data.</text>
</comment>
<keyword evidence="1" id="KW-0472">Membrane</keyword>
<dbReference type="EMBL" id="LNXU01000013">
    <property type="protein sequence ID" value="KTC74795.1"/>
    <property type="molecule type" value="Genomic_DNA"/>
</dbReference>
<dbReference type="STRING" id="447.Lboz_1194"/>
<protein>
    <submittedName>
        <fullName evidence="6">Coiled-coil protein</fullName>
    </submittedName>
</protein>